<dbReference type="Gene3D" id="3.30.60.190">
    <property type="match status" value="1"/>
</dbReference>
<organism evidence="4 5">
    <name type="scientific">Stylosanthes scabra</name>
    <dbReference type="NCBI Taxonomy" id="79078"/>
    <lineage>
        <taxon>Eukaryota</taxon>
        <taxon>Viridiplantae</taxon>
        <taxon>Streptophyta</taxon>
        <taxon>Embryophyta</taxon>
        <taxon>Tracheophyta</taxon>
        <taxon>Spermatophyta</taxon>
        <taxon>Magnoliopsida</taxon>
        <taxon>eudicotyledons</taxon>
        <taxon>Gunneridae</taxon>
        <taxon>Pentapetalae</taxon>
        <taxon>rosids</taxon>
        <taxon>fabids</taxon>
        <taxon>Fabales</taxon>
        <taxon>Fabaceae</taxon>
        <taxon>Papilionoideae</taxon>
        <taxon>50 kb inversion clade</taxon>
        <taxon>dalbergioids sensu lato</taxon>
        <taxon>Dalbergieae</taxon>
        <taxon>Pterocarpus clade</taxon>
        <taxon>Stylosanthes</taxon>
    </lineage>
</organism>
<dbReference type="Pfam" id="PF04925">
    <property type="entry name" value="SHQ1"/>
    <property type="match status" value="1"/>
</dbReference>
<accession>A0ABU6Z4C9</accession>
<dbReference type="Pfam" id="PF04438">
    <property type="entry name" value="zf-HIT"/>
    <property type="match status" value="1"/>
</dbReference>
<dbReference type="PANTHER" id="PTHR15555:SF0">
    <property type="entry name" value="ZINC FINGER HIT DOMAIN-CONTAINING PROTEIN 2"/>
    <property type="match status" value="1"/>
</dbReference>
<sequence>MDDTINTSDKSSAPSLNPSRRVCHVCQKQFSQYTCPRCNSRYCSLHCYKSHSLRCTESFMRENVVGELQQMQPDEQTKHKMLDILKRFHSEEEMNSIDDDEDYSILSEGIVQKFLSGQEISFDDLSVEEKKRFQRAIASGELSKMIKPWEPWWSKLSARKICLSKEGTQLVQPLAEEEMEDDTEDQDSSKIPLGPETPLPPVSRLSSKEPSPILTVHLVDILYSYCFTLRLYNGDWGSDPLGSVLVICSVSSVLGQGGQPETVLEALSHCLQQTCSPAFRHMGGLQFGFGVIDDVISLVELGSSSLICALCDMHRLVQEAGKVAKSEKPRTSRRDEIRSSIRHAERKIYFIMCWVHEQPQEAWSSLAAIVRTEKASVVESQSRGKAQRLNNKAETKGKCLIQEIQ</sequence>
<comment type="caution">
    <text evidence="4">The sequence shown here is derived from an EMBL/GenBank/DDBJ whole genome shotgun (WGS) entry which is preliminary data.</text>
</comment>
<dbReference type="EMBL" id="JASCZI010271887">
    <property type="protein sequence ID" value="MED6216787.1"/>
    <property type="molecule type" value="Genomic_DNA"/>
</dbReference>
<feature type="region of interest" description="Disordered" evidence="2">
    <location>
        <begin position="172"/>
        <end position="206"/>
    </location>
</feature>
<keyword evidence="5" id="KW-1185">Reference proteome</keyword>
<evidence type="ECO:0000256" key="2">
    <source>
        <dbReference type="SAM" id="MobiDB-lite"/>
    </source>
</evidence>
<proteinExistence type="predicted"/>
<dbReference type="Proteomes" id="UP001341840">
    <property type="component" value="Unassembled WGS sequence"/>
</dbReference>
<feature type="domain" description="HIT-type" evidence="3">
    <location>
        <begin position="23"/>
        <end position="55"/>
    </location>
</feature>
<evidence type="ECO:0000313" key="5">
    <source>
        <dbReference type="Proteomes" id="UP001341840"/>
    </source>
</evidence>
<protein>
    <recommendedName>
        <fullName evidence="3">HIT-type domain-containing protein</fullName>
    </recommendedName>
</protein>
<evidence type="ECO:0000313" key="4">
    <source>
        <dbReference type="EMBL" id="MED6216787.1"/>
    </source>
</evidence>
<dbReference type="SUPFAM" id="SSF144232">
    <property type="entry name" value="HIT/MYND zinc finger-like"/>
    <property type="match status" value="1"/>
</dbReference>
<evidence type="ECO:0000256" key="1">
    <source>
        <dbReference type="PROSITE-ProRule" id="PRU00453"/>
    </source>
</evidence>
<dbReference type="CDD" id="cd23024">
    <property type="entry name" value="zf-HIT_ZNHIT2-3"/>
    <property type="match status" value="1"/>
</dbReference>
<dbReference type="InterPro" id="IPR039646">
    <property type="entry name" value="ZNHIT2"/>
</dbReference>
<dbReference type="PANTHER" id="PTHR15555">
    <property type="entry name" value="ZINC FINGER HIT DOMAIN CONTAINING PROTEIN 2 PROTEIN FON -RELATED"/>
    <property type="match status" value="1"/>
</dbReference>
<dbReference type="PROSITE" id="PS51083">
    <property type="entry name" value="ZF_HIT"/>
    <property type="match status" value="1"/>
</dbReference>
<reference evidence="4 5" key="1">
    <citation type="journal article" date="2023" name="Plants (Basel)">
        <title>Bridging the Gap: Combining Genomics and Transcriptomics Approaches to Understand Stylosanthes scabra, an Orphan Legume from the Brazilian Caatinga.</title>
        <authorList>
            <person name="Ferreira-Neto J.R.C."/>
            <person name="da Silva M.D."/>
            <person name="Binneck E."/>
            <person name="de Melo N.F."/>
            <person name="da Silva R.H."/>
            <person name="de Melo A.L.T.M."/>
            <person name="Pandolfi V."/>
            <person name="Bustamante F.O."/>
            <person name="Brasileiro-Vidal A.C."/>
            <person name="Benko-Iseppon A.M."/>
        </authorList>
    </citation>
    <scope>NUCLEOTIDE SEQUENCE [LARGE SCALE GENOMIC DNA]</scope>
    <source>
        <tissue evidence="4">Leaves</tissue>
    </source>
</reference>
<feature type="compositionally biased region" description="Acidic residues" evidence="2">
    <location>
        <begin position="175"/>
        <end position="186"/>
    </location>
</feature>
<gene>
    <name evidence="4" type="ORF">PIB30_011112</name>
</gene>
<keyword evidence="1" id="KW-0862">Zinc</keyword>
<keyword evidence="1" id="KW-0479">Metal-binding</keyword>
<dbReference type="InterPro" id="IPR007009">
    <property type="entry name" value="Shq1_C"/>
</dbReference>
<dbReference type="InterPro" id="IPR007529">
    <property type="entry name" value="Znf_HIT"/>
</dbReference>
<evidence type="ECO:0000259" key="3">
    <source>
        <dbReference type="PROSITE" id="PS51083"/>
    </source>
</evidence>
<name>A0ABU6Z4C9_9FABA</name>
<keyword evidence="1" id="KW-0863">Zinc-finger</keyword>